<dbReference type="Proteomes" id="UP000279601">
    <property type="component" value="Segment"/>
</dbReference>
<sequence length="93" mass="10592">MTFKVFGYDSKHFKCVPCINSKRLLDAKRKDYEFISVTSGNEADGTPIFNEEVISELLVRLNRPSRVGLTMPQIFDEKGSPIGGFTELKEYLK</sequence>
<reference evidence="2" key="1">
    <citation type="submission" date="2016-09" db="EMBL/GenBank/DDBJ databases">
        <authorList>
            <person name="Kajsik M."/>
        </authorList>
    </citation>
    <scope>NUCLEOTIDE SEQUENCE [LARGE SCALE GENOMIC DNA]</scope>
</reference>
<dbReference type="RefSeq" id="YP_010091685.1">
    <property type="nucleotide sequence ID" value="NC_055726.1"/>
</dbReference>
<dbReference type="SUPFAM" id="SSF52833">
    <property type="entry name" value="Thioredoxin-like"/>
    <property type="match status" value="1"/>
</dbReference>
<organism evidence="1 2">
    <name type="scientific">Cronobacter phage Pet-CM3-4</name>
    <dbReference type="NCBI Taxonomy" id="1892569"/>
    <lineage>
        <taxon>Viruses</taxon>
        <taxon>Duplodnaviria</taxon>
        <taxon>Heunggongvirae</taxon>
        <taxon>Uroviricota</taxon>
        <taxon>Caudoviricetes</taxon>
        <taxon>Pantevenvirales</taxon>
        <taxon>Straboviridae</taxon>
        <taxon>Tevenvirinae</taxon>
        <taxon>Karamvirus</taxon>
        <taxon>Karamvirus petcm34</taxon>
    </lineage>
</organism>
<dbReference type="GeneID" id="65109217"/>
<dbReference type="Gene3D" id="3.40.30.10">
    <property type="entry name" value="Glutaredoxin"/>
    <property type="match status" value="1"/>
</dbReference>
<dbReference type="KEGG" id="vg:65109217"/>
<protein>
    <submittedName>
        <fullName evidence="1">Thioredoxin, phage-associated</fullName>
    </submittedName>
</protein>
<dbReference type="EMBL" id="LT614807">
    <property type="protein sequence ID" value="SCN45763.1"/>
    <property type="molecule type" value="Genomic_DNA"/>
</dbReference>
<dbReference type="InterPro" id="IPR036249">
    <property type="entry name" value="Thioredoxin-like_sf"/>
</dbReference>
<proteinExistence type="predicted"/>
<accession>A0A1D3RKM3</accession>
<keyword evidence="2" id="KW-1185">Reference proteome</keyword>
<evidence type="ECO:0000313" key="2">
    <source>
        <dbReference type="Proteomes" id="UP000279601"/>
    </source>
</evidence>
<dbReference type="PROSITE" id="PS51354">
    <property type="entry name" value="GLUTAREDOXIN_2"/>
    <property type="match status" value="1"/>
</dbReference>
<name>A0A1D3RKM3_9CAUD</name>
<evidence type="ECO:0000313" key="1">
    <source>
        <dbReference type="EMBL" id="SCN45763.1"/>
    </source>
</evidence>